<name>A0A6C0I5S4_9ZZZZ</name>
<evidence type="ECO:0000259" key="6">
    <source>
        <dbReference type="Pfam" id="PF01068"/>
    </source>
</evidence>
<dbReference type="PANTHER" id="PTHR47810">
    <property type="entry name" value="DNA LIGASE"/>
    <property type="match status" value="1"/>
</dbReference>
<dbReference type="AlphaFoldDB" id="A0A6C0I5S4"/>
<keyword evidence="5" id="KW-0234">DNA repair</keyword>
<keyword evidence="3" id="KW-0235">DNA replication</keyword>
<dbReference type="Pfam" id="PF14743">
    <property type="entry name" value="DNA_ligase_OB_2"/>
    <property type="match status" value="1"/>
</dbReference>
<evidence type="ECO:0008006" key="9">
    <source>
        <dbReference type="Google" id="ProtNLM"/>
    </source>
</evidence>
<dbReference type="Gene3D" id="3.30.1490.70">
    <property type="match status" value="1"/>
</dbReference>
<evidence type="ECO:0000259" key="7">
    <source>
        <dbReference type="Pfam" id="PF14743"/>
    </source>
</evidence>
<keyword evidence="4" id="KW-0227">DNA damage</keyword>
<dbReference type="SUPFAM" id="SSF56091">
    <property type="entry name" value="DNA ligase/mRNA capping enzyme, catalytic domain"/>
    <property type="match status" value="1"/>
</dbReference>
<reference evidence="8" key="1">
    <citation type="journal article" date="2020" name="Nature">
        <title>Giant virus diversity and host interactions through global metagenomics.</title>
        <authorList>
            <person name="Schulz F."/>
            <person name="Roux S."/>
            <person name="Paez-Espino D."/>
            <person name="Jungbluth S."/>
            <person name="Walsh D.A."/>
            <person name="Denef V.J."/>
            <person name="McMahon K.D."/>
            <person name="Konstantinidis K.T."/>
            <person name="Eloe-Fadrosh E.A."/>
            <person name="Kyrpides N.C."/>
            <person name="Woyke T."/>
        </authorList>
    </citation>
    <scope>NUCLEOTIDE SEQUENCE</scope>
    <source>
        <strain evidence="8">GVMAG-M-3300023184-50</strain>
    </source>
</reference>
<dbReference type="GO" id="GO:0006260">
    <property type="term" value="P:DNA replication"/>
    <property type="evidence" value="ECO:0007669"/>
    <property type="project" value="UniProtKB-KW"/>
</dbReference>
<keyword evidence="2" id="KW-0436">Ligase</keyword>
<dbReference type="Pfam" id="PF01068">
    <property type="entry name" value="DNA_ligase_A_M"/>
    <property type="match status" value="1"/>
</dbReference>
<evidence type="ECO:0000256" key="1">
    <source>
        <dbReference type="ARBA" id="ARBA00001968"/>
    </source>
</evidence>
<evidence type="ECO:0000256" key="3">
    <source>
        <dbReference type="ARBA" id="ARBA00022705"/>
    </source>
</evidence>
<evidence type="ECO:0000256" key="5">
    <source>
        <dbReference type="ARBA" id="ARBA00023204"/>
    </source>
</evidence>
<proteinExistence type="predicted"/>
<dbReference type="GO" id="GO:0003910">
    <property type="term" value="F:DNA ligase (ATP) activity"/>
    <property type="evidence" value="ECO:0007669"/>
    <property type="project" value="InterPro"/>
</dbReference>
<protein>
    <recommendedName>
        <fullName evidence="9">DNA ligase domain protein</fullName>
    </recommendedName>
</protein>
<dbReference type="SUPFAM" id="SSF50249">
    <property type="entry name" value="Nucleic acid-binding proteins"/>
    <property type="match status" value="1"/>
</dbReference>
<dbReference type="GO" id="GO:0006310">
    <property type="term" value="P:DNA recombination"/>
    <property type="evidence" value="ECO:0007669"/>
    <property type="project" value="InterPro"/>
</dbReference>
<accession>A0A6C0I5S4</accession>
<dbReference type="InterPro" id="IPR012340">
    <property type="entry name" value="NA-bd_OB-fold"/>
</dbReference>
<sequence length="283" mass="32172">MAKFQPMLASPVVLENVVYPVMCSPKYDGIRCIIKDGVALSRKLKPIPNRHIQSMLASCPPNLDGELMIVGKTFNQIQSAVMSEDGKPEFKYYVFDIINKYEYSDRVNDLMEMDLPACCEIVVPLMVETEEELLKYEGECLAEGYEGIMIRSTDGPYKFGRSTPKQGYLSKLKRFEDAEATIVGFEELQHNMNEVEEDERGYTKRCHKKAGMVPAGTLGAFVVRDGDREFKVATGMTAEERQLYWDTQDEMVGKLVKYKFQPSGAKDLPRFPTFLGIRHPDDM</sequence>
<dbReference type="PROSITE" id="PS00333">
    <property type="entry name" value="DNA_LIGASE_A2"/>
    <property type="match status" value="1"/>
</dbReference>
<dbReference type="InterPro" id="IPR012310">
    <property type="entry name" value="DNA_ligase_ATP-dep_cent"/>
</dbReference>
<dbReference type="Gene3D" id="2.40.50.140">
    <property type="entry name" value="Nucleic acid-binding proteins"/>
    <property type="match status" value="1"/>
</dbReference>
<dbReference type="InterPro" id="IPR050326">
    <property type="entry name" value="NAD_dep_DNA_ligaseB"/>
</dbReference>
<dbReference type="CDD" id="cd08041">
    <property type="entry name" value="OBF_kDNA_ligase_like"/>
    <property type="match status" value="1"/>
</dbReference>
<dbReference type="EMBL" id="MN740114">
    <property type="protein sequence ID" value="QHT88254.1"/>
    <property type="molecule type" value="Genomic_DNA"/>
</dbReference>
<feature type="domain" description="DNA ligase OB-like" evidence="7">
    <location>
        <begin position="215"/>
        <end position="278"/>
    </location>
</feature>
<dbReference type="InterPro" id="IPR029319">
    <property type="entry name" value="DNA_ligase_OB"/>
</dbReference>
<feature type="domain" description="ATP-dependent DNA ligase family profile" evidence="6">
    <location>
        <begin position="6"/>
        <end position="162"/>
    </location>
</feature>
<dbReference type="Gene3D" id="3.30.470.30">
    <property type="entry name" value="DNA ligase/mRNA capping enzyme"/>
    <property type="match status" value="1"/>
</dbReference>
<dbReference type="GO" id="GO:0005524">
    <property type="term" value="F:ATP binding"/>
    <property type="evidence" value="ECO:0007669"/>
    <property type="project" value="InterPro"/>
</dbReference>
<dbReference type="PANTHER" id="PTHR47810:SF1">
    <property type="entry name" value="DNA LIGASE B"/>
    <property type="match status" value="1"/>
</dbReference>
<evidence type="ECO:0000256" key="2">
    <source>
        <dbReference type="ARBA" id="ARBA00022598"/>
    </source>
</evidence>
<dbReference type="InterPro" id="IPR016059">
    <property type="entry name" value="DNA_ligase_ATP-dep_CS"/>
</dbReference>
<dbReference type="GO" id="GO:0006281">
    <property type="term" value="P:DNA repair"/>
    <property type="evidence" value="ECO:0007669"/>
    <property type="project" value="UniProtKB-KW"/>
</dbReference>
<evidence type="ECO:0000256" key="4">
    <source>
        <dbReference type="ARBA" id="ARBA00022763"/>
    </source>
</evidence>
<evidence type="ECO:0000313" key="8">
    <source>
        <dbReference type="EMBL" id="QHT88254.1"/>
    </source>
</evidence>
<organism evidence="8">
    <name type="scientific">viral metagenome</name>
    <dbReference type="NCBI Taxonomy" id="1070528"/>
    <lineage>
        <taxon>unclassified sequences</taxon>
        <taxon>metagenomes</taxon>
        <taxon>organismal metagenomes</taxon>
    </lineage>
</organism>
<comment type="cofactor">
    <cofactor evidence="1">
        <name>a divalent metal cation</name>
        <dbReference type="ChEBI" id="CHEBI:60240"/>
    </cofactor>
</comment>